<dbReference type="EMBL" id="CABIJS010000697">
    <property type="protein sequence ID" value="VUZ55673.1"/>
    <property type="molecule type" value="Genomic_DNA"/>
</dbReference>
<sequence length="98" mass="11507">MIFIQMAVFAHYAILSTQVNDPKNEVTAFSGLPPGYNIFTHSPKKRHQVWYFLSYMFRHDGYIHLNSDCLFQLTLGLLLELVHKSWRVGIVYNNYNLI</sequence>
<dbReference type="GO" id="GO:0016020">
    <property type="term" value="C:membrane"/>
    <property type="evidence" value="ECO:0007669"/>
    <property type="project" value="UniProtKB-SubCell"/>
</dbReference>
<comment type="subcellular location">
    <subcellularLocation>
        <location evidence="1">Membrane</location>
        <topology evidence="1">Multi-pass membrane protein</topology>
    </subcellularLocation>
</comment>
<comment type="similarity">
    <text evidence="2">Belongs to the peptidase S54 family.</text>
</comment>
<evidence type="ECO:0000256" key="3">
    <source>
        <dbReference type="ARBA" id="ARBA00022692"/>
    </source>
</evidence>
<keyword evidence="3" id="KW-0812">Transmembrane</keyword>
<keyword evidence="8" id="KW-1185">Reference proteome</keyword>
<evidence type="ECO:0000256" key="5">
    <source>
        <dbReference type="ARBA" id="ARBA00023136"/>
    </source>
</evidence>
<dbReference type="Gene3D" id="1.20.1540.10">
    <property type="entry name" value="Rhomboid-like"/>
    <property type="match status" value="1"/>
</dbReference>
<reference evidence="7 8" key="1">
    <citation type="submission" date="2019-07" db="EMBL/GenBank/DDBJ databases">
        <authorList>
            <person name="Jastrzebski P J."/>
            <person name="Paukszto L."/>
            <person name="Jastrzebski P J."/>
        </authorList>
    </citation>
    <scope>NUCLEOTIDE SEQUENCE [LARGE SCALE GENOMIC DNA]</scope>
    <source>
        <strain evidence="7 8">WMS-il1</strain>
    </source>
</reference>
<evidence type="ECO:0000256" key="1">
    <source>
        <dbReference type="ARBA" id="ARBA00004141"/>
    </source>
</evidence>
<evidence type="ECO:0000256" key="2">
    <source>
        <dbReference type="ARBA" id="ARBA00009045"/>
    </source>
</evidence>
<gene>
    <name evidence="7" type="ORF">WMSIL1_LOCUS13745</name>
</gene>
<proteinExistence type="inferred from homology"/>
<evidence type="ECO:0000256" key="4">
    <source>
        <dbReference type="ARBA" id="ARBA00022989"/>
    </source>
</evidence>
<dbReference type="InterPro" id="IPR051739">
    <property type="entry name" value="Rhomboid_IM_Serine_Proteases"/>
</dbReference>
<dbReference type="Pfam" id="PF01694">
    <property type="entry name" value="Rhomboid"/>
    <property type="match status" value="1"/>
</dbReference>
<dbReference type="InterPro" id="IPR022764">
    <property type="entry name" value="Peptidase_S54_rhomboid_dom"/>
</dbReference>
<protein>
    <recommendedName>
        <fullName evidence="6">Peptidase S54 rhomboid domain-containing protein</fullName>
    </recommendedName>
</protein>
<feature type="domain" description="Peptidase S54 rhomboid" evidence="6">
    <location>
        <begin position="47"/>
        <end position="93"/>
    </location>
</feature>
<dbReference type="InterPro" id="IPR035952">
    <property type="entry name" value="Rhomboid-like_sf"/>
</dbReference>
<dbReference type="AlphaFoldDB" id="A0A564Z9E8"/>
<name>A0A564Z9E8_HYMDI</name>
<evidence type="ECO:0000313" key="8">
    <source>
        <dbReference type="Proteomes" id="UP000321570"/>
    </source>
</evidence>
<dbReference type="PANTHER" id="PTHR45840">
    <property type="entry name" value="RHOMBOID-RELATED PROTEIN"/>
    <property type="match status" value="1"/>
</dbReference>
<dbReference type="GO" id="GO:0004252">
    <property type="term" value="F:serine-type endopeptidase activity"/>
    <property type="evidence" value="ECO:0007669"/>
    <property type="project" value="InterPro"/>
</dbReference>
<accession>A0A564Z9E8</accession>
<evidence type="ECO:0000313" key="7">
    <source>
        <dbReference type="EMBL" id="VUZ55673.1"/>
    </source>
</evidence>
<keyword evidence="5" id="KW-0472">Membrane</keyword>
<keyword evidence="4" id="KW-1133">Transmembrane helix</keyword>
<evidence type="ECO:0000259" key="6">
    <source>
        <dbReference type="Pfam" id="PF01694"/>
    </source>
</evidence>
<dbReference type="PANTHER" id="PTHR45840:SF2">
    <property type="entry name" value="PROTEIN RHOMBOID-RELATED"/>
    <property type="match status" value="1"/>
</dbReference>
<dbReference type="SUPFAM" id="SSF144091">
    <property type="entry name" value="Rhomboid-like"/>
    <property type="match status" value="1"/>
</dbReference>
<dbReference type="Proteomes" id="UP000321570">
    <property type="component" value="Unassembled WGS sequence"/>
</dbReference>
<organism evidence="7 8">
    <name type="scientific">Hymenolepis diminuta</name>
    <name type="common">Rat tapeworm</name>
    <dbReference type="NCBI Taxonomy" id="6216"/>
    <lineage>
        <taxon>Eukaryota</taxon>
        <taxon>Metazoa</taxon>
        <taxon>Spiralia</taxon>
        <taxon>Lophotrochozoa</taxon>
        <taxon>Platyhelminthes</taxon>
        <taxon>Cestoda</taxon>
        <taxon>Eucestoda</taxon>
        <taxon>Cyclophyllidea</taxon>
        <taxon>Hymenolepididae</taxon>
        <taxon>Hymenolepis</taxon>
    </lineage>
</organism>